<gene>
    <name evidence="4" type="ORF">OWR29_41695</name>
</gene>
<protein>
    <submittedName>
        <fullName evidence="4">SCO2525 family SAM-dependent methyltransferase</fullName>
    </submittedName>
</protein>
<dbReference type="Proteomes" id="UP001151002">
    <property type="component" value="Unassembled WGS sequence"/>
</dbReference>
<keyword evidence="2" id="KW-0808">Transferase</keyword>
<dbReference type="Gene3D" id="3.40.50.150">
    <property type="entry name" value="Vaccinia Virus protein VP39"/>
    <property type="match status" value="1"/>
</dbReference>
<evidence type="ECO:0000313" key="4">
    <source>
        <dbReference type="EMBL" id="MCY1144552.1"/>
    </source>
</evidence>
<reference evidence="4" key="1">
    <citation type="submission" date="2022-11" db="EMBL/GenBank/DDBJ databases">
        <authorList>
            <person name="Somphong A."/>
            <person name="Phongsopitanun W."/>
        </authorList>
    </citation>
    <scope>NUCLEOTIDE SEQUENCE</scope>
    <source>
        <strain evidence="4">Pm04-4</strain>
    </source>
</reference>
<comment type="caution">
    <text evidence="4">The sequence shown here is derived from an EMBL/GenBank/DDBJ whole genome shotgun (WGS) entry which is preliminary data.</text>
</comment>
<evidence type="ECO:0000256" key="2">
    <source>
        <dbReference type="ARBA" id="ARBA00022679"/>
    </source>
</evidence>
<dbReference type="EMBL" id="JAPNTZ010000020">
    <property type="protein sequence ID" value="MCY1144552.1"/>
    <property type="molecule type" value="Genomic_DNA"/>
</dbReference>
<dbReference type="InterPro" id="IPR000940">
    <property type="entry name" value="NNMT_TEMT_trans"/>
</dbReference>
<dbReference type="PROSITE" id="PS51681">
    <property type="entry name" value="SAM_MT_NNMT_PNMT_TEMT"/>
    <property type="match status" value="1"/>
</dbReference>
<accession>A0ABT4BF26</accession>
<organism evidence="4 5">
    <name type="scientific">Paractinoplanes pyxinae</name>
    <dbReference type="NCBI Taxonomy" id="2997416"/>
    <lineage>
        <taxon>Bacteria</taxon>
        <taxon>Bacillati</taxon>
        <taxon>Actinomycetota</taxon>
        <taxon>Actinomycetes</taxon>
        <taxon>Micromonosporales</taxon>
        <taxon>Micromonosporaceae</taxon>
        <taxon>Paractinoplanes</taxon>
    </lineage>
</organism>
<keyword evidence="5" id="KW-1185">Reference proteome</keyword>
<dbReference type="SUPFAM" id="SSF53335">
    <property type="entry name" value="S-adenosyl-L-methionine-dependent methyltransferases"/>
    <property type="match status" value="1"/>
</dbReference>
<evidence type="ECO:0000256" key="3">
    <source>
        <dbReference type="ARBA" id="ARBA00022691"/>
    </source>
</evidence>
<dbReference type="NCBIfam" id="NF040568">
    <property type="entry name" value="SCO2525_fam"/>
    <property type="match status" value="1"/>
</dbReference>
<keyword evidence="1 4" id="KW-0489">Methyltransferase</keyword>
<dbReference type="InterPro" id="IPR029063">
    <property type="entry name" value="SAM-dependent_MTases_sf"/>
</dbReference>
<dbReference type="GO" id="GO:0008168">
    <property type="term" value="F:methyltransferase activity"/>
    <property type="evidence" value="ECO:0007669"/>
    <property type="project" value="UniProtKB-KW"/>
</dbReference>
<proteinExistence type="predicted"/>
<evidence type="ECO:0000256" key="1">
    <source>
        <dbReference type="ARBA" id="ARBA00022603"/>
    </source>
</evidence>
<name>A0ABT4BF26_9ACTN</name>
<evidence type="ECO:0000313" key="5">
    <source>
        <dbReference type="Proteomes" id="UP001151002"/>
    </source>
</evidence>
<keyword evidence="3" id="KW-0949">S-adenosyl-L-methionine</keyword>
<dbReference type="RefSeq" id="WP_267569133.1">
    <property type="nucleotide sequence ID" value="NZ_JAPNTZ010000020.1"/>
</dbReference>
<dbReference type="GO" id="GO:0032259">
    <property type="term" value="P:methylation"/>
    <property type="evidence" value="ECO:0007669"/>
    <property type="project" value="UniProtKB-KW"/>
</dbReference>
<sequence>MSYPRSMMSPVNVAERSGNGEVDWDAFNSAAYFSHNYGELRADDTAIIEIVADFFDGNPPPSDMGRAIDVGSGANLYPAMVMLPYASQVTLVERSFTNREWLAAELGLPHRSWQLFWKVISAGRSAYAPIKEPMETLHGRVRVERGNVFSLAPERYDVGTMFFVAESITTRTDEFERATRLFVNALRRNAPFAAAFMRHSFGYDVAGKHFPACSINEDDVSRALAPVARNVMIERVTSEGLRPGYDGMIVATGRRK</sequence>